<sequence>MKDISKLEALLFVSGNEGLSLNELSFFLKENTAASYHLITQLKKQYEHDDNSALHILEINNRFVLATKSKYADLLKEYAQSSVQQSISQAAIECLAIVAYKQPITRSEIDQIRGVKSSGPLHRLLSRRLIEEIGRMDGPGRPILFGVTNYFMDYFGLKTLEDLPSISELEAEAEMVESTDLFFDRFKEKFEELEISEENKEAF</sequence>
<dbReference type="SUPFAM" id="SSF46785">
    <property type="entry name" value="Winged helix' DNA-binding domain"/>
    <property type="match status" value="2"/>
</dbReference>
<name>A0A430A1Y6_9ENTE</name>
<dbReference type="EMBL" id="NGJS01000001">
    <property type="protein sequence ID" value="RSU00466.1"/>
    <property type="molecule type" value="Genomic_DNA"/>
</dbReference>
<evidence type="ECO:0000256" key="5">
    <source>
        <dbReference type="HAMAP-Rule" id="MF_01804"/>
    </source>
</evidence>
<protein>
    <recommendedName>
        <fullName evidence="5">Segregation and condensation protein B</fullName>
    </recommendedName>
</protein>
<reference evidence="6 7" key="1">
    <citation type="submission" date="2017-05" db="EMBL/GenBank/DDBJ databases">
        <title>Vagococcus spp. assemblies.</title>
        <authorList>
            <person name="Gulvik C.A."/>
        </authorList>
    </citation>
    <scope>NUCLEOTIDE SEQUENCE [LARGE SCALE GENOMIC DNA]</scope>
    <source>
        <strain evidence="6 7">SS1995</strain>
    </source>
</reference>
<comment type="subunit">
    <text evidence="5">Homodimer. Homodimerization may be required to stabilize the binding of ScpA to the Smc head domains. Component of a cohesin-like complex composed of ScpA, ScpB and the Smc homodimer, in which ScpA and ScpB bind to the head domain of Smc. The presence of the three proteins is required for the association of the complex with DNA.</text>
</comment>
<dbReference type="PIRSF" id="PIRSF019345">
    <property type="entry name" value="ScpB"/>
    <property type="match status" value="1"/>
</dbReference>
<proteinExistence type="inferred from homology"/>
<keyword evidence="2 5" id="KW-0132">Cell division</keyword>
<dbReference type="PANTHER" id="PTHR34298:SF2">
    <property type="entry name" value="SEGREGATION AND CONDENSATION PROTEIN B"/>
    <property type="match status" value="1"/>
</dbReference>
<dbReference type="Proteomes" id="UP000287857">
    <property type="component" value="Unassembled WGS sequence"/>
</dbReference>
<comment type="caution">
    <text evidence="6">The sequence shown here is derived from an EMBL/GenBank/DDBJ whole genome shotgun (WGS) entry which is preliminary data.</text>
</comment>
<comment type="similarity">
    <text evidence="5">Belongs to the ScpB family.</text>
</comment>
<dbReference type="GO" id="GO:0051301">
    <property type="term" value="P:cell division"/>
    <property type="evidence" value="ECO:0007669"/>
    <property type="project" value="UniProtKB-KW"/>
</dbReference>
<evidence type="ECO:0000256" key="4">
    <source>
        <dbReference type="ARBA" id="ARBA00023306"/>
    </source>
</evidence>
<dbReference type="RefSeq" id="WP_125982792.1">
    <property type="nucleotide sequence ID" value="NZ_NGJS01000001.1"/>
</dbReference>
<dbReference type="InterPro" id="IPR005234">
    <property type="entry name" value="ScpB_csome_segregation"/>
</dbReference>
<evidence type="ECO:0000256" key="3">
    <source>
        <dbReference type="ARBA" id="ARBA00022829"/>
    </source>
</evidence>
<accession>A0A430A1Y6</accession>
<keyword evidence="1 5" id="KW-0963">Cytoplasm</keyword>
<comment type="function">
    <text evidence="5">Participates in chromosomal partition during cell division. May act via the formation of a condensin-like complex containing Smc and ScpA that pull DNA away from mid-cell into both cell halves.</text>
</comment>
<keyword evidence="4 5" id="KW-0131">Cell cycle</keyword>
<dbReference type="NCBIfam" id="TIGR00281">
    <property type="entry name" value="SMC-Scp complex subunit ScpB"/>
    <property type="match status" value="1"/>
</dbReference>
<dbReference type="Gene3D" id="1.10.10.10">
    <property type="entry name" value="Winged helix-like DNA-binding domain superfamily/Winged helix DNA-binding domain"/>
    <property type="match status" value="2"/>
</dbReference>
<evidence type="ECO:0000256" key="2">
    <source>
        <dbReference type="ARBA" id="ARBA00022618"/>
    </source>
</evidence>
<gene>
    <name evidence="5" type="primary">scpB</name>
    <name evidence="6" type="ORF">CBF37_00185</name>
</gene>
<dbReference type="OrthoDB" id="9806226at2"/>
<dbReference type="Pfam" id="PF04079">
    <property type="entry name" value="SMC_ScpB"/>
    <property type="match status" value="1"/>
</dbReference>
<comment type="subcellular location">
    <subcellularLocation>
        <location evidence="5">Cytoplasm</location>
    </subcellularLocation>
    <text evidence="5">Associated with two foci at the outer edges of the nucleoid region in young cells, and at four foci within both cell halves in older cells.</text>
</comment>
<dbReference type="AlphaFoldDB" id="A0A430A1Y6"/>
<dbReference type="GO" id="GO:0006260">
    <property type="term" value="P:DNA replication"/>
    <property type="evidence" value="ECO:0007669"/>
    <property type="project" value="UniProtKB-UniRule"/>
</dbReference>
<dbReference type="GO" id="GO:0005737">
    <property type="term" value="C:cytoplasm"/>
    <property type="evidence" value="ECO:0007669"/>
    <property type="project" value="UniProtKB-SubCell"/>
</dbReference>
<dbReference type="InterPro" id="IPR036388">
    <property type="entry name" value="WH-like_DNA-bd_sf"/>
</dbReference>
<organism evidence="6 7">
    <name type="scientific">Vagococcus vulneris</name>
    <dbReference type="NCBI Taxonomy" id="1977869"/>
    <lineage>
        <taxon>Bacteria</taxon>
        <taxon>Bacillati</taxon>
        <taxon>Bacillota</taxon>
        <taxon>Bacilli</taxon>
        <taxon>Lactobacillales</taxon>
        <taxon>Enterococcaceae</taxon>
        <taxon>Vagococcus</taxon>
    </lineage>
</organism>
<dbReference type="GO" id="GO:0051304">
    <property type="term" value="P:chromosome separation"/>
    <property type="evidence" value="ECO:0007669"/>
    <property type="project" value="InterPro"/>
</dbReference>
<dbReference type="HAMAP" id="MF_01804">
    <property type="entry name" value="ScpB"/>
    <property type="match status" value="1"/>
</dbReference>
<dbReference type="PANTHER" id="PTHR34298">
    <property type="entry name" value="SEGREGATION AND CONDENSATION PROTEIN B"/>
    <property type="match status" value="1"/>
</dbReference>
<evidence type="ECO:0000256" key="1">
    <source>
        <dbReference type="ARBA" id="ARBA00022490"/>
    </source>
</evidence>
<dbReference type="InterPro" id="IPR036390">
    <property type="entry name" value="WH_DNA-bd_sf"/>
</dbReference>
<evidence type="ECO:0000313" key="6">
    <source>
        <dbReference type="EMBL" id="RSU00466.1"/>
    </source>
</evidence>
<evidence type="ECO:0000313" key="7">
    <source>
        <dbReference type="Proteomes" id="UP000287857"/>
    </source>
</evidence>
<keyword evidence="3 5" id="KW-0159">Chromosome partition</keyword>
<keyword evidence="7" id="KW-1185">Reference proteome</keyword>